<dbReference type="GO" id="GO:0008061">
    <property type="term" value="F:chitin binding"/>
    <property type="evidence" value="ECO:0007669"/>
    <property type="project" value="UniProtKB-KW"/>
</dbReference>
<evidence type="ECO:0000313" key="8">
    <source>
        <dbReference type="EMBL" id="KAK7503679.1"/>
    </source>
</evidence>
<dbReference type="Gene3D" id="2.170.140.10">
    <property type="entry name" value="Chitin binding domain"/>
    <property type="match status" value="2"/>
</dbReference>
<sequence>MRTKALMMTVVADDDHVSSSCRTMGKLLWLAAVVVAVVCVGAVDYFYDTDLCGNIQPGLWVRDPNDCMVAHQCGFDGEISQSVKCNASQVWSKLASSCVWEWDPDRDDCNGSPPVAIPSEYKAHCNPQSRLTELDAAIDDPRCQKKTGNNPDPDDCSRFISCANGTLIAVQRCGDGTLYWPKNNTCEFAQSVLHDCGNRRVPETIIIREDDPLCRETGQVPDPTSCRHFILCQHGHRTQRLQCPHGTAFSEVSRKCEWHSEVRCANRD</sequence>
<keyword evidence="2" id="KW-0732">Signal</keyword>
<evidence type="ECO:0000256" key="2">
    <source>
        <dbReference type="ARBA" id="ARBA00022729"/>
    </source>
</evidence>
<protein>
    <recommendedName>
        <fullName evidence="7">Chitin-binding type-2 domain-containing protein</fullName>
    </recommendedName>
</protein>
<dbReference type="PANTHER" id="PTHR23301:SF0">
    <property type="entry name" value="CHITIN-BINDING TYPE-2 DOMAIN-CONTAINING PROTEIN-RELATED"/>
    <property type="match status" value="1"/>
</dbReference>
<keyword evidence="6" id="KW-1133">Transmembrane helix</keyword>
<keyword evidence="1" id="KW-0147">Chitin-binding</keyword>
<reference evidence="8 9" key="1">
    <citation type="journal article" date="2023" name="Sci. Data">
        <title>Genome assembly of the Korean intertidal mud-creeper Batillaria attramentaria.</title>
        <authorList>
            <person name="Patra A.K."/>
            <person name="Ho P.T."/>
            <person name="Jun S."/>
            <person name="Lee S.J."/>
            <person name="Kim Y."/>
            <person name="Won Y.J."/>
        </authorList>
    </citation>
    <scope>NUCLEOTIDE SEQUENCE [LARGE SCALE GENOMIC DNA]</scope>
    <source>
        <strain evidence="8">Wonlab-2016</strain>
    </source>
</reference>
<dbReference type="PANTHER" id="PTHR23301">
    <property type="entry name" value="CHITIN BINDING PERITROPHIN-A"/>
    <property type="match status" value="1"/>
</dbReference>
<evidence type="ECO:0000259" key="7">
    <source>
        <dbReference type="PROSITE" id="PS50940"/>
    </source>
</evidence>
<keyword evidence="4" id="KW-1015">Disulfide bond</keyword>
<name>A0ABD0LXA7_9CAEN</name>
<dbReference type="SUPFAM" id="SSF57625">
    <property type="entry name" value="Invertebrate chitin-binding proteins"/>
    <property type="match status" value="3"/>
</dbReference>
<dbReference type="Proteomes" id="UP001519460">
    <property type="component" value="Unassembled WGS sequence"/>
</dbReference>
<organism evidence="8 9">
    <name type="scientific">Batillaria attramentaria</name>
    <dbReference type="NCBI Taxonomy" id="370345"/>
    <lineage>
        <taxon>Eukaryota</taxon>
        <taxon>Metazoa</taxon>
        <taxon>Spiralia</taxon>
        <taxon>Lophotrochozoa</taxon>
        <taxon>Mollusca</taxon>
        <taxon>Gastropoda</taxon>
        <taxon>Caenogastropoda</taxon>
        <taxon>Sorbeoconcha</taxon>
        <taxon>Cerithioidea</taxon>
        <taxon>Batillariidae</taxon>
        <taxon>Batillaria</taxon>
    </lineage>
</organism>
<keyword evidence="5" id="KW-0325">Glycoprotein</keyword>
<feature type="domain" description="Chitin-binding type-2" evidence="7">
    <location>
        <begin position="49"/>
        <end position="111"/>
    </location>
</feature>
<evidence type="ECO:0000256" key="3">
    <source>
        <dbReference type="ARBA" id="ARBA00022737"/>
    </source>
</evidence>
<feature type="domain" description="Chitin-binding type-2" evidence="7">
    <location>
        <begin position="140"/>
        <end position="198"/>
    </location>
</feature>
<evidence type="ECO:0000256" key="1">
    <source>
        <dbReference type="ARBA" id="ARBA00022669"/>
    </source>
</evidence>
<dbReference type="SMART" id="SM00494">
    <property type="entry name" value="ChtBD2"/>
    <property type="match status" value="3"/>
</dbReference>
<feature type="transmembrane region" description="Helical" evidence="6">
    <location>
        <begin position="27"/>
        <end position="47"/>
    </location>
</feature>
<evidence type="ECO:0000313" key="9">
    <source>
        <dbReference type="Proteomes" id="UP001519460"/>
    </source>
</evidence>
<feature type="domain" description="Chitin-binding type-2" evidence="7">
    <location>
        <begin position="211"/>
        <end position="266"/>
    </location>
</feature>
<keyword evidence="3" id="KW-0677">Repeat</keyword>
<keyword evidence="9" id="KW-1185">Reference proteome</keyword>
<dbReference type="InterPro" id="IPR036508">
    <property type="entry name" value="Chitin-bd_dom_sf"/>
</dbReference>
<keyword evidence="6" id="KW-0812">Transmembrane</keyword>
<dbReference type="InterPro" id="IPR002557">
    <property type="entry name" value="Chitin-bd_dom"/>
</dbReference>
<dbReference type="Pfam" id="PF01607">
    <property type="entry name" value="CBM_14"/>
    <property type="match status" value="2"/>
</dbReference>
<accession>A0ABD0LXA7</accession>
<gene>
    <name evidence="8" type="ORF">BaRGS_00005218</name>
</gene>
<dbReference type="EMBL" id="JACVVK020000019">
    <property type="protein sequence ID" value="KAK7503679.1"/>
    <property type="molecule type" value="Genomic_DNA"/>
</dbReference>
<evidence type="ECO:0000256" key="4">
    <source>
        <dbReference type="ARBA" id="ARBA00023157"/>
    </source>
</evidence>
<proteinExistence type="predicted"/>
<comment type="caution">
    <text evidence="8">The sequence shown here is derived from an EMBL/GenBank/DDBJ whole genome shotgun (WGS) entry which is preliminary data.</text>
</comment>
<dbReference type="PROSITE" id="PS50940">
    <property type="entry name" value="CHIT_BIND_II"/>
    <property type="match status" value="3"/>
</dbReference>
<keyword evidence="6" id="KW-0472">Membrane</keyword>
<evidence type="ECO:0000256" key="5">
    <source>
        <dbReference type="ARBA" id="ARBA00023180"/>
    </source>
</evidence>
<dbReference type="AlphaFoldDB" id="A0ABD0LXA7"/>
<dbReference type="InterPro" id="IPR051940">
    <property type="entry name" value="Chitin_bind-dev_reg"/>
</dbReference>
<evidence type="ECO:0000256" key="6">
    <source>
        <dbReference type="SAM" id="Phobius"/>
    </source>
</evidence>